<dbReference type="AlphaFoldDB" id="A0A6J4KRE8"/>
<dbReference type="EMBL" id="CADCTR010001806">
    <property type="protein sequence ID" value="CAA9313134.1"/>
    <property type="molecule type" value="Genomic_DNA"/>
</dbReference>
<proteinExistence type="predicted"/>
<name>A0A6J4KRE8_9CHLR</name>
<reference evidence="2" key="1">
    <citation type="submission" date="2020-02" db="EMBL/GenBank/DDBJ databases">
        <authorList>
            <person name="Meier V. D."/>
        </authorList>
    </citation>
    <scope>NUCLEOTIDE SEQUENCE</scope>
    <source>
        <strain evidence="2">AVDCRST_MAG93</strain>
    </source>
</reference>
<feature type="non-terminal residue" evidence="2">
    <location>
        <position position="1"/>
    </location>
</feature>
<sequence length="40" mass="4309">VSASFVTSTIHFTSTQSVPHLCPRTPSVRRSQHQGDVGTV</sequence>
<organism evidence="2">
    <name type="scientific">uncultured Chloroflexia bacterium</name>
    <dbReference type="NCBI Taxonomy" id="1672391"/>
    <lineage>
        <taxon>Bacteria</taxon>
        <taxon>Bacillati</taxon>
        <taxon>Chloroflexota</taxon>
        <taxon>Chloroflexia</taxon>
        <taxon>environmental samples</taxon>
    </lineage>
</organism>
<evidence type="ECO:0000256" key="1">
    <source>
        <dbReference type="SAM" id="MobiDB-lite"/>
    </source>
</evidence>
<protein>
    <submittedName>
        <fullName evidence="2">Uncharacterized protein</fullName>
    </submittedName>
</protein>
<feature type="non-terminal residue" evidence="2">
    <location>
        <position position="40"/>
    </location>
</feature>
<accession>A0A6J4KRE8</accession>
<evidence type="ECO:0000313" key="2">
    <source>
        <dbReference type="EMBL" id="CAA9313134.1"/>
    </source>
</evidence>
<feature type="region of interest" description="Disordered" evidence="1">
    <location>
        <begin position="16"/>
        <end position="40"/>
    </location>
</feature>
<gene>
    <name evidence="2" type="ORF">AVDCRST_MAG93-5356</name>
</gene>